<keyword evidence="11" id="KW-0812">Transmembrane</keyword>
<name>A0A5M3ZBL6_ASPTE</name>
<dbReference type="SMART" id="SM00066">
    <property type="entry name" value="GAL4"/>
    <property type="match status" value="1"/>
</dbReference>
<keyword evidence="4 9" id="KW-0408">Iron</keyword>
<dbReference type="InterPro" id="IPR001128">
    <property type="entry name" value="Cyt_P450"/>
</dbReference>
<dbReference type="Pfam" id="PF00172">
    <property type="entry name" value="Zn_clus"/>
    <property type="match status" value="1"/>
</dbReference>
<sequence length="1270" mass="142476">MDHAQPTHLGFLAVPAAPYSIGILVLVLVWLAAIGPWAVIDTILNCYLSFVHRIPAADGKKYMSGPAYTFPNGQMVDKFLDARTKSWEWEEKYGKTYRIWAASIPEVVITDPKDVETLYQQSTDHNKAPQANAGWLLTQLLGSGLGLINGTRWTSLRKTLDPMFSHRTSLQYFSDSLDAGAENYVAGIHQFAKADQVCADGKSIIINATQALQRYPFFEVASMFYGKMSEEEQERLWVLGRRYSEVFAAIVSGGIHRSKLTRYLNTNAWNNARDYQTAWREFNREVYKRRKLTASDAPIVVLTEAAERGELTYNEVTDTIAESTFANLDIVTHVISSCIILLADAPEVQKDLLQEMNRNKADREAYITRKDTLLHYCLLESLRLRPVLFDRAKAFTFPENPPREKVLGNFVIPKDTTVIVDAFAINIRNPFWGPDNRAYRPQRFAGIKQNQLRYNLATFGYGPRKCLGQHIADKIIKAVVYHLFTQYSVSLQPMQAIEGDFKVDKTSWVGFLSPHLMDSTTPTSRLSTGGSQLGSSGGIQKGRQRIITACLTCRRRKVKCDHAQPVCSPCQKGNRVCTYVSPQPVSQASSRTVTGNRTSRSNLRSGQEEIRSRLERLEQLLERAISGGGTISQSPDVKVPCAESPSDIDQGGSALPNPRNETLSTDGYDGALLLEAQGGQSRWVSSLHYALLADEHEIHDVKMLLGDQARGGVVDSPPPDQTTPPFPFSGTTVESLAPWAPRSAEECSALLEIFYSNVDPMTRLVHKPTLRRRFTQYVNQTYGTTIQSPGEEAETSRSDHNIRTFEPLALAVFYSAINSVSPEDVTTQFAAEKETLLAQYQRGVELGLGREGFLTTTSIEVLQAFVLLLTCQSREDDMARTWTLLGLVVRMALSQGLHREPSLFPSSNMDVVQVETRRRLWHQICHLDFRSAEGRGQEPTIADEDYTTLLPRNINDDELIEGAHPTTDAYSPPGFTDMTGHLIRLHGIHCFRRIVRSTYRLERKIKASNAHGNGNVYPIAELQSLFVEVRSMVNEMVTHIQTQYLQYCDPHISDQRMALGLAAVIEWRCWSIFWLRTPKEYRQAVVSPEIRQTVLAKSVSLVESLNMMPQDKDAQKFQWHIGGHACFQSIMHIISELETPEFQAPTHRLLRSRALDALKKTMDTRGRDVTPMWNVINRIISNCLAKNTPATFPSTPFPDMFSPNGVMPGVSSAITVQPQTVAHNLSVSGGLTTTTPMPDLSDFGSLDMQDPTTAFDWEFWNFDLTDPGFH</sequence>
<evidence type="ECO:0000256" key="6">
    <source>
        <dbReference type="ARBA" id="ARBA00023125"/>
    </source>
</evidence>
<dbReference type="InterPro" id="IPR002401">
    <property type="entry name" value="Cyt_P450_E_grp-I"/>
</dbReference>
<evidence type="ECO:0000256" key="4">
    <source>
        <dbReference type="ARBA" id="ARBA00023004"/>
    </source>
</evidence>
<dbReference type="Gene3D" id="4.10.240.10">
    <property type="entry name" value="Zn(2)-C6 fungal-type DNA-binding domain"/>
    <property type="match status" value="1"/>
</dbReference>
<dbReference type="Gene3D" id="1.10.630.10">
    <property type="entry name" value="Cytochrome P450"/>
    <property type="match status" value="1"/>
</dbReference>
<dbReference type="GO" id="GO:0005634">
    <property type="term" value="C:nucleus"/>
    <property type="evidence" value="ECO:0007669"/>
    <property type="project" value="UniProtKB-SubCell"/>
</dbReference>
<evidence type="ECO:0000256" key="8">
    <source>
        <dbReference type="ARBA" id="ARBA00023242"/>
    </source>
</evidence>
<dbReference type="GO" id="GO:0004497">
    <property type="term" value="F:monooxygenase activity"/>
    <property type="evidence" value="ECO:0007669"/>
    <property type="project" value="InterPro"/>
</dbReference>
<comment type="cofactor">
    <cofactor evidence="9">
        <name>heme</name>
        <dbReference type="ChEBI" id="CHEBI:30413"/>
    </cofactor>
</comment>
<keyword evidence="2 9" id="KW-0479">Metal-binding</keyword>
<evidence type="ECO:0000256" key="1">
    <source>
        <dbReference type="ARBA" id="ARBA00004123"/>
    </source>
</evidence>
<feature type="binding site" description="axial binding residue" evidence="9">
    <location>
        <position position="466"/>
    </location>
    <ligand>
        <name>heme</name>
        <dbReference type="ChEBI" id="CHEBI:30413"/>
    </ligand>
    <ligandPart>
        <name>Fe</name>
        <dbReference type="ChEBI" id="CHEBI:18248"/>
    </ligandPart>
</feature>
<dbReference type="VEuPathDB" id="FungiDB:ATEG_08430"/>
<comment type="caution">
    <text evidence="12">The sequence shown here is derived from an EMBL/GenBank/DDBJ whole genome shotgun (WGS) entry which is preliminary data.</text>
</comment>
<evidence type="ECO:0000256" key="11">
    <source>
        <dbReference type="SAM" id="Phobius"/>
    </source>
</evidence>
<dbReference type="VEuPathDB" id="FungiDB:ATEG_08429"/>
<evidence type="ECO:0000313" key="13">
    <source>
        <dbReference type="Proteomes" id="UP000452235"/>
    </source>
</evidence>
<keyword evidence="5" id="KW-0805">Transcription regulation</keyword>
<dbReference type="InterPro" id="IPR007219">
    <property type="entry name" value="XnlR_reg_dom"/>
</dbReference>
<dbReference type="PROSITE" id="PS00086">
    <property type="entry name" value="CYTOCHROME_P450"/>
    <property type="match status" value="1"/>
</dbReference>
<dbReference type="InterPro" id="IPR036396">
    <property type="entry name" value="Cyt_P450_sf"/>
</dbReference>
<dbReference type="GO" id="GO:0008270">
    <property type="term" value="F:zinc ion binding"/>
    <property type="evidence" value="ECO:0007669"/>
    <property type="project" value="InterPro"/>
</dbReference>
<evidence type="ECO:0000256" key="2">
    <source>
        <dbReference type="ARBA" id="ARBA00022723"/>
    </source>
</evidence>
<dbReference type="GO" id="GO:0005506">
    <property type="term" value="F:iron ion binding"/>
    <property type="evidence" value="ECO:0007669"/>
    <property type="project" value="InterPro"/>
</dbReference>
<dbReference type="PROSITE" id="PS50048">
    <property type="entry name" value="ZN2_CY6_FUNGAL_2"/>
    <property type="match status" value="1"/>
</dbReference>
<keyword evidence="6" id="KW-0238">DNA-binding</keyword>
<evidence type="ECO:0000256" key="10">
    <source>
        <dbReference type="SAM" id="MobiDB-lite"/>
    </source>
</evidence>
<keyword evidence="11" id="KW-0472">Membrane</keyword>
<feature type="region of interest" description="Disordered" evidence="10">
    <location>
        <begin position="626"/>
        <end position="663"/>
    </location>
</feature>
<dbReference type="SUPFAM" id="SSF57701">
    <property type="entry name" value="Zn2/Cys6 DNA-binding domain"/>
    <property type="match status" value="1"/>
</dbReference>
<dbReference type="AlphaFoldDB" id="A0A5M3ZBL6"/>
<feature type="transmembrane region" description="Helical" evidence="11">
    <location>
        <begin position="12"/>
        <end position="39"/>
    </location>
</feature>
<gene>
    <name evidence="12" type="ORF">ATEIFO6365_0012040000</name>
</gene>
<dbReference type="PROSITE" id="PS00463">
    <property type="entry name" value="ZN2_CY6_FUNGAL_1"/>
    <property type="match status" value="1"/>
</dbReference>
<evidence type="ECO:0000256" key="9">
    <source>
        <dbReference type="PIRSR" id="PIRSR602401-1"/>
    </source>
</evidence>
<keyword evidence="3" id="KW-0560">Oxidoreductase</keyword>
<keyword evidence="8" id="KW-0539">Nucleus</keyword>
<organism evidence="12 13">
    <name type="scientific">Aspergillus terreus</name>
    <dbReference type="NCBI Taxonomy" id="33178"/>
    <lineage>
        <taxon>Eukaryota</taxon>
        <taxon>Fungi</taxon>
        <taxon>Dikarya</taxon>
        <taxon>Ascomycota</taxon>
        <taxon>Pezizomycotina</taxon>
        <taxon>Eurotiomycetes</taxon>
        <taxon>Eurotiomycetidae</taxon>
        <taxon>Eurotiales</taxon>
        <taxon>Aspergillaceae</taxon>
        <taxon>Aspergillus</taxon>
        <taxon>Aspergillus subgen. Circumdati</taxon>
    </lineage>
</organism>
<evidence type="ECO:0000256" key="3">
    <source>
        <dbReference type="ARBA" id="ARBA00023002"/>
    </source>
</evidence>
<proteinExistence type="predicted"/>
<keyword evidence="7" id="KW-0804">Transcription</keyword>
<dbReference type="InterPro" id="IPR036864">
    <property type="entry name" value="Zn2-C6_fun-type_DNA-bd_sf"/>
</dbReference>
<dbReference type="InterPro" id="IPR050613">
    <property type="entry name" value="Sec_Metabolite_Reg"/>
</dbReference>
<dbReference type="CDD" id="cd00067">
    <property type="entry name" value="GAL4"/>
    <property type="match status" value="1"/>
</dbReference>
<dbReference type="InterPro" id="IPR001138">
    <property type="entry name" value="Zn2Cys6_DnaBD"/>
</dbReference>
<dbReference type="Proteomes" id="UP000452235">
    <property type="component" value="Unassembled WGS sequence"/>
</dbReference>
<dbReference type="Pfam" id="PF04082">
    <property type="entry name" value="Fungal_trans"/>
    <property type="match status" value="1"/>
</dbReference>
<keyword evidence="9" id="KW-0349">Heme</keyword>
<protein>
    <submittedName>
        <fullName evidence="12">C6 transcription factor</fullName>
    </submittedName>
</protein>
<dbReference type="EMBL" id="BLJY01000012">
    <property type="protein sequence ID" value="GFF20644.1"/>
    <property type="molecule type" value="Genomic_DNA"/>
</dbReference>
<dbReference type="PRINTS" id="PR00463">
    <property type="entry name" value="EP450I"/>
</dbReference>
<dbReference type="GO" id="GO:0016705">
    <property type="term" value="F:oxidoreductase activity, acting on paired donors, with incorporation or reduction of molecular oxygen"/>
    <property type="evidence" value="ECO:0007669"/>
    <property type="project" value="InterPro"/>
</dbReference>
<dbReference type="SMART" id="SM00906">
    <property type="entry name" value="Fungal_trans"/>
    <property type="match status" value="1"/>
</dbReference>
<dbReference type="GO" id="GO:0020037">
    <property type="term" value="F:heme binding"/>
    <property type="evidence" value="ECO:0007669"/>
    <property type="project" value="InterPro"/>
</dbReference>
<dbReference type="GO" id="GO:0009893">
    <property type="term" value="P:positive regulation of metabolic process"/>
    <property type="evidence" value="ECO:0007669"/>
    <property type="project" value="UniProtKB-ARBA"/>
</dbReference>
<keyword evidence="11" id="KW-1133">Transmembrane helix</keyword>
<feature type="region of interest" description="Disordered" evidence="10">
    <location>
        <begin position="587"/>
        <end position="609"/>
    </location>
</feature>
<evidence type="ECO:0000256" key="5">
    <source>
        <dbReference type="ARBA" id="ARBA00023015"/>
    </source>
</evidence>
<evidence type="ECO:0000313" key="12">
    <source>
        <dbReference type="EMBL" id="GFF20644.1"/>
    </source>
</evidence>
<accession>A0A5M3ZBL6</accession>
<dbReference type="PANTHER" id="PTHR31001:SF77">
    <property type="entry name" value="TRANSCRIPTION FACTOR, PUTATIVE (AFU_ORTHOLOGUE AFUA_3G12940)-RELATED"/>
    <property type="match status" value="1"/>
</dbReference>
<dbReference type="InterPro" id="IPR017972">
    <property type="entry name" value="Cyt_P450_CS"/>
</dbReference>
<comment type="subcellular location">
    <subcellularLocation>
        <location evidence="1">Nucleus</location>
    </subcellularLocation>
</comment>
<dbReference type="OrthoDB" id="424974at2759"/>
<dbReference type="GO" id="GO:0006351">
    <property type="term" value="P:DNA-templated transcription"/>
    <property type="evidence" value="ECO:0007669"/>
    <property type="project" value="InterPro"/>
</dbReference>
<evidence type="ECO:0000256" key="7">
    <source>
        <dbReference type="ARBA" id="ARBA00023163"/>
    </source>
</evidence>
<dbReference type="SUPFAM" id="SSF48264">
    <property type="entry name" value="Cytochrome P450"/>
    <property type="match status" value="1"/>
</dbReference>
<dbReference type="PANTHER" id="PTHR31001">
    <property type="entry name" value="UNCHARACTERIZED TRANSCRIPTIONAL REGULATORY PROTEIN"/>
    <property type="match status" value="1"/>
</dbReference>
<reference evidence="12 13" key="1">
    <citation type="submission" date="2020-01" db="EMBL/GenBank/DDBJ databases">
        <title>Aspergillus terreus IFO 6365 whole genome shotgun sequence.</title>
        <authorList>
            <person name="Kanamasa S."/>
            <person name="Takahashi H."/>
        </authorList>
    </citation>
    <scope>NUCLEOTIDE SEQUENCE [LARGE SCALE GENOMIC DNA]</scope>
    <source>
        <strain evidence="12 13">IFO 6365</strain>
    </source>
</reference>
<dbReference type="Pfam" id="PF00067">
    <property type="entry name" value="p450"/>
    <property type="match status" value="1"/>
</dbReference>
<dbReference type="GO" id="GO:0000981">
    <property type="term" value="F:DNA-binding transcription factor activity, RNA polymerase II-specific"/>
    <property type="evidence" value="ECO:0007669"/>
    <property type="project" value="InterPro"/>
</dbReference>
<dbReference type="GO" id="GO:0003677">
    <property type="term" value="F:DNA binding"/>
    <property type="evidence" value="ECO:0007669"/>
    <property type="project" value="UniProtKB-KW"/>
</dbReference>
<dbReference type="CDD" id="cd12148">
    <property type="entry name" value="fungal_TF_MHR"/>
    <property type="match status" value="1"/>
</dbReference>
<keyword evidence="13" id="KW-1185">Reference proteome</keyword>
<dbReference type="CDD" id="cd20615">
    <property type="entry name" value="CYP_GliC-like"/>
    <property type="match status" value="1"/>
</dbReference>
<feature type="compositionally biased region" description="Polar residues" evidence="10">
    <location>
        <begin position="587"/>
        <end position="605"/>
    </location>
</feature>